<dbReference type="AlphaFoldDB" id="A0AB34C2V5"/>
<sequence>MSWIAYTDQKPEAAGAYRWRMESIVVPGMFVTFIAHMRTRGAGYENVLSPLFDYWDGYRVHVPAGLQWQPLRAEDPQDVEWHRVAAVEVENLSPMPCPYCNRVPVLEGLQRYQGHSGCDRKMPSHYNEWSLKCCSWGNTPSYKSPIDLVERRDSVLRRISA</sequence>
<dbReference type="Proteomes" id="UP000323924">
    <property type="component" value="Unassembled WGS sequence"/>
</dbReference>
<organism evidence="1 2">
    <name type="scientific">Pseudomonas chlororaphis</name>
    <dbReference type="NCBI Taxonomy" id="587753"/>
    <lineage>
        <taxon>Bacteria</taxon>
        <taxon>Pseudomonadati</taxon>
        <taxon>Pseudomonadota</taxon>
        <taxon>Gammaproteobacteria</taxon>
        <taxon>Pseudomonadales</taxon>
        <taxon>Pseudomonadaceae</taxon>
        <taxon>Pseudomonas</taxon>
    </lineage>
</organism>
<name>A0AB34C2V5_9PSED</name>
<dbReference type="RefSeq" id="WP_150052262.1">
    <property type="nucleotide sequence ID" value="NZ_VWPC01000019.1"/>
</dbReference>
<accession>A0AB34C2V5</accession>
<evidence type="ECO:0000313" key="1">
    <source>
        <dbReference type="EMBL" id="KAA5840216.1"/>
    </source>
</evidence>
<gene>
    <name evidence="1" type="ORF">F2A38_19495</name>
</gene>
<evidence type="ECO:0000313" key="2">
    <source>
        <dbReference type="Proteomes" id="UP000323924"/>
    </source>
</evidence>
<reference evidence="1 2" key="1">
    <citation type="submission" date="2019-09" db="EMBL/GenBank/DDBJ databases">
        <authorList>
            <person name="Vacheron J."/>
            <person name="Dubost A."/>
            <person name="Prigent-Combaret C."/>
            <person name="Muller D."/>
        </authorList>
    </citation>
    <scope>NUCLEOTIDE SEQUENCE [LARGE SCALE GENOMIC DNA]</scope>
    <source>
        <strain evidence="1 2">JV497</strain>
    </source>
</reference>
<dbReference type="EMBL" id="VWPC01000019">
    <property type="protein sequence ID" value="KAA5840216.1"/>
    <property type="molecule type" value="Genomic_DNA"/>
</dbReference>
<protein>
    <submittedName>
        <fullName evidence="1">Uncharacterized protein</fullName>
    </submittedName>
</protein>
<proteinExistence type="predicted"/>
<comment type="caution">
    <text evidence="1">The sequence shown here is derived from an EMBL/GenBank/DDBJ whole genome shotgun (WGS) entry which is preliminary data.</text>
</comment>